<evidence type="ECO:0008006" key="3">
    <source>
        <dbReference type="Google" id="ProtNLM"/>
    </source>
</evidence>
<keyword evidence="2" id="KW-1185">Reference proteome</keyword>
<dbReference type="Pfam" id="PF21983">
    <property type="entry name" value="NikA-like"/>
    <property type="match status" value="1"/>
</dbReference>
<dbReference type="RefSeq" id="WP_131329662.1">
    <property type="nucleotide sequence ID" value="NZ_CP044016.1"/>
</dbReference>
<accession>A0A5P2FYS6</accession>
<proteinExistence type="predicted"/>
<organism evidence="1 2">
    <name type="scientific">Rhizosphaericola mali</name>
    <dbReference type="NCBI Taxonomy" id="2545455"/>
    <lineage>
        <taxon>Bacteria</taxon>
        <taxon>Pseudomonadati</taxon>
        <taxon>Bacteroidota</taxon>
        <taxon>Chitinophagia</taxon>
        <taxon>Chitinophagales</taxon>
        <taxon>Chitinophagaceae</taxon>
        <taxon>Rhizosphaericola</taxon>
    </lineage>
</organism>
<evidence type="ECO:0000313" key="1">
    <source>
        <dbReference type="EMBL" id="QES88694.1"/>
    </source>
</evidence>
<dbReference type="AlphaFoldDB" id="A0A5P2FYS6"/>
<dbReference type="EMBL" id="CP044016">
    <property type="protein sequence ID" value="QES88694.1"/>
    <property type="molecule type" value="Genomic_DNA"/>
</dbReference>
<reference evidence="1 2" key="1">
    <citation type="submission" date="2019-09" db="EMBL/GenBank/DDBJ databases">
        <title>Complete genome sequence of Arachidicoccus sp. B3-10 isolated from apple orchard soil.</title>
        <authorList>
            <person name="Kim H.S."/>
            <person name="Han K.-I."/>
            <person name="Suh M.K."/>
            <person name="Lee K.C."/>
            <person name="Eom M.K."/>
            <person name="Kim J.-S."/>
            <person name="Kang S.W."/>
            <person name="Sin Y."/>
            <person name="Lee J.-S."/>
        </authorList>
    </citation>
    <scope>NUCLEOTIDE SEQUENCE [LARGE SCALE GENOMIC DNA]</scope>
    <source>
        <strain evidence="1 2">B3-10</strain>
    </source>
</reference>
<evidence type="ECO:0000313" key="2">
    <source>
        <dbReference type="Proteomes" id="UP000292424"/>
    </source>
</evidence>
<sequence length="108" mass="12505">MKNKIRRLNILVTPEEYRIISSKARQCELPISHFLIEAARNVEIKMYRKTIPASVSKVVLALTLTASNFNQLVRHLHQGKIQHITEHELKYYGEKILLLAGEIKNTLQ</sequence>
<gene>
    <name evidence="1" type="ORF">E0W69_008530</name>
</gene>
<dbReference type="Proteomes" id="UP000292424">
    <property type="component" value="Chromosome"/>
</dbReference>
<name>A0A5P2FYS6_9BACT</name>
<dbReference type="InterPro" id="IPR053842">
    <property type="entry name" value="NikA-like"/>
</dbReference>
<dbReference type="KEGG" id="arac:E0W69_008530"/>
<protein>
    <recommendedName>
        <fullName evidence="3">Mobilization protein</fullName>
    </recommendedName>
</protein>